<evidence type="ECO:0000313" key="12">
    <source>
        <dbReference type="EMBL" id="WOK99281.1"/>
    </source>
</evidence>
<dbReference type="PROSITE" id="PS51745">
    <property type="entry name" value="PB1"/>
    <property type="match status" value="1"/>
</dbReference>
<keyword evidence="9 10" id="KW-0927">Auxin signaling pathway</keyword>
<dbReference type="InterPro" id="IPR033389">
    <property type="entry name" value="AUX/IAA_dom"/>
</dbReference>
<keyword evidence="13" id="KW-1185">Reference proteome</keyword>
<evidence type="ECO:0000256" key="8">
    <source>
        <dbReference type="ARBA" id="ARBA00023242"/>
    </source>
</evidence>
<evidence type="ECO:0000256" key="5">
    <source>
        <dbReference type="ARBA" id="ARBA00022491"/>
    </source>
</evidence>
<keyword evidence="7 10" id="KW-0804">Transcription</keyword>
<evidence type="ECO:0000256" key="7">
    <source>
        <dbReference type="ARBA" id="ARBA00023163"/>
    </source>
</evidence>
<dbReference type="Pfam" id="PF02309">
    <property type="entry name" value="AUX_IAA"/>
    <property type="match status" value="1"/>
</dbReference>
<organism evidence="12 13">
    <name type="scientific">Canna indica</name>
    <name type="common">Indian-shot</name>
    <dbReference type="NCBI Taxonomy" id="4628"/>
    <lineage>
        <taxon>Eukaryota</taxon>
        <taxon>Viridiplantae</taxon>
        <taxon>Streptophyta</taxon>
        <taxon>Embryophyta</taxon>
        <taxon>Tracheophyta</taxon>
        <taxon>Spermatophyta</taxon>
        <taxon>Magnoliopsida</taxon>
        <taxon>Liliopsida</taxon>
        <taxon>Zingiberales</taxon>
        <taxon>Cannaceae</taxon>
        <taxon>Canna</taxon>
    </lineage>
</organism>
<dbReference type="Gene3D" id="3.10.20.90">
    <property type="entry name" value="Phosphatidylinositol 3-kinase Catalytic Subunit, Chain A, domain 1"/>
    <property type="match status" value="1"/>
</dbReference>
<evidence type="ECO:0000256" key="2">
    <source>
        <dbReference type="ARBA" id="ARBA00004123"/>
    </source>
</evidence>
<evidence type="ECO:0000256" key="1">
    <source>
        <dbReference type="ARBA" id="ARBA00002159"/>
    </source>
</evidence>
<name>A0AAQ3K367_9LILI</name>
<keyword evidence="6 10" id="KW-0805">Transcription regulation</keyword>
<comment type="subunit">
    <text evidence="4 10">Homodimers and heterodimers.</text>
</comment>
<evidence type="ECO:0000259" key="11">
    <source>
        <dbReference type="PROSITE" id="PS51745"/>
    </source>
</evidence>
<reference evidence="12 13" key="1">
    <citation type="submission" date="2023-10" db="EMBL/GenBank/DDBJ databases">
        <title>Chromosome-scale genome assembly provides insights into flower coloration mechanisms of Canna indica.</title>
        <authorList>
            <person name="Li C."/>
        </authorList>
    </citation>
    <scope>NUCLEOTIDE SEQUENCE [LARGE SCALE GENOMIC DNA]</scope>
    <source>
        <tissue evidence="12">Flower</tissue>
    </source>
</reference>
<comment type="subcellular location">
    <subcellularLocation>
        <location evidence="2 10">Nucleus</location>
    </subcellularLocation>
</comment>
<keyword evidence="8 10" id="KW-0539">Nucleus</keyword>
<evidence type="ECO:0000256" key="9">
    <source>
        <dbReference type="ARBA" id="ARBA00023294"/>
    </source>
</evidence>
<feature type="domain" description="PB1" evidence="11">
    <location>
        <begin position="152"/>
        <end position="250"/>
    </location>
</feature>
<comment type="similarity">
    <text evidence="3 10">Belongs to the Aux/IAA family.</text>
</comment>
<dbReference type="AlphaFoldDB" id="A0AAQ3K367"/>
<sequence length="268" mass="28372">MTPPLEHDYIGLSSCGGGALELEDTELRLGLPGSVSPDKEVDGGGTVGLSLGLPSGGLVSGAKRGFSNAIGEEGKWGLAGLANGSEAEAAEDGVSFSARGEDAGGAAEAAPPAAKAQIVGWPPIRSYRKNTMASNHSKIKEGVQEGRQEVECLYVKVSMDGAPYLRKVDLKNYSNYEELSLALEKMFTCFTAGDQGCSNGVSGRVMLMDLLQGSEYVLTYEDKDGDWMLVGDVPWGMFTDSCRRMRIMKGSDAIGIAPRTMEKSKSKI</sequence>
<dbReference type="InterPro" id="IPR003311">
    <property type="entry name" value="AUX_IAA"/>
</dbReference>
<dbReference type="GO" id="GO:0006355">
    <property type="term" value="P:regulation of DNA-templated transcription"/>
    <property type="evidence" value="ECO:0007669"/>
    <property type="project" value="InterPro"/>
</dbReference>
<gene>
    <name evidence="12" type="ORF">Cni_G07993</name>
</gene>
<dbReference type="PANTHER" id="PTHR31734:SF226">
    <property type="entry name" value="AUXIN-RESPONSIVE PROTEIN IAA17"/>
    <property type="match status" value="1"/>
</dbReference>
<dbReference type="InterPro" id="IPR053793">
    <property type="entry name" value="PB1-like"/>
</dbReference>
<accession>A0AAQ3K367</accession>
<evidence type="ECO:0000256" key="10">
    <source>
        <dbReference type="RuleBase" id="RU004549"/>
    </source>
</evidence>
<keyword evidence="5 10" id="KW-0678">Repressor</keyword>
<evidence type="ECO:0000256" key="6">
    <source>
        <dbReference type="ARBA" id="ARBA00023015"/>
    </source>
</evidence>
<evidence type="ECO:0000256" key="4">
    <source>
        <dbReference type="ARBA" id="ARBA00011726"/>
    </source>
</evidence>
<proteinExistence type="inferred from homology"/>
<comment type="function">
    <text evidence="1 10">Aux/IAA proteins are short-lived transcriptional factors that function as repressors of early auxin response genes at low auxin concentrations.</text>
</comment>
<protein>
    <recommendedName>
        <fullName evidence="10">Auxin-responsive protein</fullName>
    </recommendedName>
</protein>
<dbReference type="SUPFAM" id="SSF54277">
    <property type="entry name" value="CAD &amp; PB1 domains"/>
    <property type="match status" value="1"/>
</dbReference>
<dbReference type="FunFam" id="3.10.20.90:FF:000078">
    <property type="entry name" value="Auxin-responsive protein"/>
    <property type="match status" value="1"/>
</dbReference>
<dbReference type="GO" id="GO:0005634">
    <property type="term" value="C:nucleus"/>
    <property type="evidence" value="ECO:0007669"/>
    <property type="project" value="UniProtKB-SubCell"/>
</dbReference>
<evidence type="ECO:0000313" key="13">
    <source>
        <dbReference type="Proteomes" id="UP001327560"/>
    </source>
</evidence>
<evidence type="ECO:0000256" key="3">
    <source>
        <dbReference type="ARBA" id="ARBA00006728"/>
    </source>
</evidence>
<dbReference type="GO" id="GO:0009734">
    <property type="term" value="P:auxin-activated signaling pathway"/>
    <property type="evidence" value="ECO:0007669"/>
    <property type="project" value="UniProtKB-UniRule"/>
</dbReference>
<dbReference type="EMBL" id="CP136891">
    <property type="protein sequence ID" value="WOK99281.1"/>
    <property type="molecule type" value="Genomic_DNA"/>
</dbReference>
<dbReference type="PANTHER" id="PTHR31734">
    <property type="entry name" value="AUXIN-RESPONSIVE PROTEIN IAA17"/>
    <property type="match status" value="1"/>
</dbReference>
<dbReference type="Proteomes" id="UP001327560">
    <property type="component" value="Chromosome 2"/>
</dbReference>